<dbReference type="PANTHER" id="PTHR44575:SF2">
    <property type="entry name" value="OS01G0589200 PROTEIN"/>
    <property type="match status" value="1"/>
</dbReference>
<evidence type="ECO:0000313" key="2">
    <source>
        <dbReference type="EnsemblPlants" id="QL10p041610:mrna"/>
    </source>
</evidence>
<dbReference type="AlphaFoldDB" id="A0A7N2MSP5"/>
<dbReference type="Proteomes" id="UP000594261">
    <property type="component" value="Chromosome 10"/>
</dbReference>
<dbReference type="FunCoup" id="A0A7N2MSP5">
    <property type="interactions" value="248"/>
</dbReference>
<dbReference type="Gramene" id="QL10p041610:mrna">
    <property type="protein sequence ID" value="QL10p041610:mrna"/>
    <property type="gene ID" value="QL10p041610"/>
</dbReference>
<evidence type="ECO:0000313" key="3">
    <source>
        <dbReference type="Proteomes" id="UP000594261"/>
    </source>
</evidence>
<gene>
    <name evidence="2" type="primary">LOC115964209</name>
</gene>
<dbReference type="RefSeq" id="XP_030939427.1">
    <property type="nucleotide sequence ID" value="XM_031083567.1"/>
</dbReference>
<reference evidence="2" key="2">
    <citation type="submission" date="2021-01" db="UniProtKB">
        <authorList>
            <consortium name="EnsemblPlants"/>
        </authorList>
    </citation>
    <scope>IDENTIFICATION</scope>
</reference>
<dbReference type="OMA" id="HYVADGY"/>
<dbReference type="InParanoid" id="A0A7N2MSP5"/>
<name>A0A7N2MSP5_QUELO</name>
<evidence type="ECO:0000259" key="1">
    <source>
        <dbReference type="Pfam" id="PF08241"/>
    </source>
</evidence>
<reference evidence="2 3" key="1">
    <citation type="journal article" date="2016" name="G3 (Bethesda)">
        <title>First Draft Assembly and Annotation of the Genome of a California Endemic Oak Quercus lobata Nee (Fagaceae).</title>
        <authorList>
            <person name="Sork V.L."/>
            <person name="Fitz-Gibbon S.T."/>
            <person name="Puiu D."/>
            <person name="Crepeau M."/>
            <person name="Gugger P.F."/>
            <person name="Sherman R."/>
            <person name="Stevens K."/>
            <person name="Langley C.H."/>
            <person name="Pellegrini M."/>
            <person name="Salzberg S.L."/>
        </authorList>
    </citation>
    <scope>NUCLEOTIDE SEQUENCE [LARGE SCALE GENOMIC DNA]</scope>
    <source>
        <strain evidence="2 3">cv. SW786</strain>
    </source>
</reference>
<sequence length="260" mass="29021">MAGRFDKQAGFYADARPTYPTEWYSMLAALTPHHSLAWDVGTGNGQAAIGVAEHYEQVIGTDVSEAQLKLAMPHPRIRYLHTPLSMTDDELVALIGGENSVDLVTVAAAVHWFELPKFYSIVTRLLKKPGGVIAVWAYHDMVVSPTFDPILKRFLDTLLPYWDPKIKGVYDDYKILPFPFESVGIGCEGKPQQLDMPKEVSLEKFLNMFRSWSPVNTAKDQGVDLLSESVVKEFESAWGGPTLVRSIIFKGFMLAGKVRL</sequence>
<dbReference type="KEGG" id="qlo:115964209"/>
<protein>
    <recommendedName>
        <fullName evidence="1">Methyltransferase type 11 domain-containing protein</fullName>
    </recommendedName>
</protein>
<dbReference type="SUPFAM" id="SSF53335">
    <property type="entry name" value="S-adenosyl-L-methionine-dependent methyltransferases"/>
    <property type="match status" value="1"/>
</dbReference>
<dbReference type="PANTHER" id="PTHR44575">
    <property type="entry name" value="OS01G0589200 PROTEIN"/>
    <property type="match status" value="1"/>
</dbReference>
<dbReference type="Pfam" id="PF08241">
    <property type="entry name" value="Methyltransf_11"/>
    <property type="match status" value="1"/>
</dbReference>
<dbReference type="EnsemblPlants" id="QL10p041610:mrna">
    <property type="protein sequence ID" value="QL10p041610:mrna"/>
    <property type="gene ID" value="QL10p041610"/>
</dbReference>
<keyword evidence="3" id="KW-1185">Reference proteome</keyword>
<dbReference type="GeneID" id="115964209"/>
<feature type="domain" description="Methyltransferase type 11" evidence="1">
    <location>
        <begin position="39"/>
        <end position="133"/>
    </location>
</feature>
<dbReference type="OrthoDB" id="10027013at2759"/>
<proteinExistence type="predicted"/>
<organism evidence="2 3">
    <name type="scientific">Quercus lobata</name>
    <name type="common">Valley oak</name>
    <dbReference type="NCBI Taxonomy" id="97700"/>
    <lineage>
        <taxon>Eukaryota</taxon>
        <taxon>Viridiplantae</taxon>
        <taxon>Streptophyta</taxon>
        <taxon>Embryophyta</taxon>
        <taxon>Tracheophyta</taxon>
        <taxon>Spermatophyta</taxon>
        <taxon>Magnoliopsida</taxon>
        <taxon>eudicotyledons</taxon>
        <taxon>Gunneridae</taxon>
        <taxon>Pentapetalae</taxon>
        <taxon>rosids</taxon>
        <taxon>fabids</taxon>
        <taxon>Fagales</taxon>
        <taxon>Fagaceae</taxon>
        <taxon>Quercus</taxon>
    </lineage>
</organism>
<dbReference type="CDD" id="cd02440">
    <property type="entry name" value="AdoMet_MTases"/>
    <property type="match status" value="1"/>
</dbReference>
<dbReference type="InterPro" id="IPR029063">
    <property type="entry name" value="SAM-dependent_MTases_sf"/>
</dbReference>
<dbReference type="Gene3D" id="3.40.50.150">
    <property type="entry name" value="Vaccinia Virus protein VP39"/>
    <property type="match status" value="1"/>
</dbReference>
<dbReference type="GO" id="GO:0008757">
    <property type="term" value="F:S-adenosylmethionine-dependent methyltransferase activity"/>
    <property type="evidence" value="ECO:0007669"/>
    <property type="project" value="InterPro"/>
</dbReference>
<dbReference type="EMBL" id="LRBV02000010">
    <property type="status" value="NOT_ANNOTATED_CDS"/>
    <property type="molecule type" value="Genomic_DNA"/>
</dbReference>
<dbReference type="InterPro" id="IPR013216">
    <property type="entry name" value="Methyltransf_11"/>
</dbReference>
<accession>A0A7N2MSP5</accession>